<sequence>MTVVLGEIHAPLTKLITAALRERIVSGEIGVGERLVEGRLSEEMGVSRMPVREALRELAAEGIVTIEPRRGASVTVFSEEQKRELVEVRATLEALNAKLAAKRHDPEQIAALQRILDDGAKLADTDDPVLLSRQNTEFHEALATVAANSVLQDMVRSLRDRTVMLFAPISKRRGRQNWEEHAGILRAVIAGDSELAALLAARHVYNAAEMPQE</sequence>
<dbReference type="PANTHER" id="PTHR43537:SF5">
    <property type="entry name" value="UXU OPERON TRANSCRIPTIONAL REGULATOR"/>
    <property type="match status" value="1"/>
</dbReference>
<dbReference type="GO" id="GO:0003700">
    <property type="term" value="F:DNA-binding transcription factor activity"/>
    <property type="evidence" value="ECO:0007669"/>
    <property type="project" value="InterPro"/>
</dbReference>
<evidence type="ECO:0000313" key="7">
    <source>
        <dbReference type="EMBL" id="MBB3709199.1"/>
    </source>
</evidence>
<evidence type="ECO:0000313" key="11">
    <source>
        <dbReference type="Proteomes" id="UP000577697"/>
    </source>
</evidence>
<dbReference type="Pfam" id="PF07729">
    <property type="entry name" value="FCD"/>
    <property type="match status" value="1"/>
</dbReference>
<dbReference type="SUPFAM" id="SSF46785">
    <property type="entry name" value="Winged helix' DNA-binding domain"/>
    <property type="match status" value="1"/>
</dbReference>
<dbReference type="OrthoDB" id="9810548at2"/>
<dbReference type="InterPro" id="IPR036388">
    <property type="entry name" value="WH-like_DNA-bd_sf"/>
</dbReference>
<dbReference type="EMBL" id="JACICB010000026">
    <property type="protein sequence ID" value="MBB3709199.1"/>
    <property type="molecule type" value="Genomic_DNA"/>
</dbReference>
<dbReference type="SMART" id="SM00895">
    <property type="entry name" value="FCD"/>
    <property type="match status" value="1"/>
</dbReference>
<evidence type="ECO:0000256" key="3">
    <source>
        <dbReference type="ARBA" id="ARBA00023163"/>
    </source>
</evidence>
<dbReference type="EMBL" id="UFSM01000001">
    <property type="protein sequence ID" value="SUU87112.1"/>
    <property type="molecule type" value="Genomic_DNA"/>
</dbReference>
<dbReference type="SUPFAM" id="SSF48008">
    <property type="entry name" value="GntR ligand-binding domain-like"/>
    <property type="match status" value="1"/>
</dbReference>
<protein>
    <submittedName>
        <fullName evidence="6 7">GntR family transcriptional regulator</fullName>
    </submittedName>
    <submittedName>
        <fullName evidence="8">HTH-type transcriptional regulator mcbR</fullName>
    </submittedName>
</protein>
<accession>A0A142LYT5</accession>
<dbReference type="Proteomes" id="UP000075755">
    <property type="component" value="Chromosome"/>
</dbReference>
<reference evidence="6 9" key="1">
    <citation type="submission" date="2016-03" db="EMBL/GenBank/DDBJ databases">
        <title>Complete genome of Aminobacter aminovorans KCTC 2477.</title>
        <authorList>
            <person name="Kim K.M."/>
        </authorList>
    </citation>
    <scope>NUCLEOTIDE SEQUENCE [LARGE SCALE GENOMIC DNA]</scope>
    <source>
        <strain evidence="6 9">KCTC 2477</strain>
    </source>
</reference>
<dbReference type="AlphaFoldDB" id="A0A142LYT5"/>
<dbReference type="EMBL" id="CP015005">
    <property type="protein sequence ID" value="AMS39255.1"/>
    <property type="molecule type" value="Genomic_DNA"/>
</dbReference>
<keyword evidence="1" id="KW-0805">Transcription regulation</keyword>
<dbReference type="SMART" id="SM00345">
    <property type="entry name" value="HTH_GNTR"/>
    <property type="match status" value="1"/>
</dbReference>
<name>A0A142LYT5_AMIAI</name>
<evidence type="ECO:0000313" key="8">
    <source>
        <dbReference type="EMBL" id="SUU87112.1"/>
    </source>
</evidence>
<dbReference type="STRING" id="83263.AA2016_0315"/>
<feature type="coiled-coil region" evidence="4">
    <location>
        <begin position="78"/>
        <end position="105"/>
    </location>
</feature>
<dbReference type="Gene3D" id="1.20.120.530">
    <property type="entry name" value="GntR ligand-binding domain-like"/>
    <property type="match status" value="1"/>
</dbReference>
<keyword evidence="2 7" id="KW-0238">DNA-binding</keyword>
<evidence type="ECO:0000256" key="2">
    <source>
        <dbReference type="ARBA" id="ARBA00023125"/>
    </source>
</evidence>
<evidence type="ECO:0000313" key="10">
    <source>
        <dbReference type="Proteomes" id="UP000254701"/>
    </source>
</evidence>
<dbReference type="Proteomes" id="UP000577697">
    <property type="component" value="Unassembled WGS sequence"/>
</dbReference>
<keyword evidence="11" id="KW-1185">Reference proteome</keyword>
<proteinExistence type="predicted"/>
<gene>
    <name evidence="8" type="primary">mcbR_1</name>
    <name evidence="6" type="ORF">AA2016_0315</name>
    <name evidence="7" type="ORF">FHS67_005547</name>
    <name evidence="8" type="ORF">NCTC10684_00303</name>
</gene>
<dbReference type="PRINTS" id="PR00035">
    <property type="entry name" value="HTHGNTR"/>
</dbReference>
<dbReference type="Proteomes" id="UP000254701">
    <property type="component" value="Unassembled WGS sequence"/>
</dbReference>
<organism evidence="8 10">
    <name type="scientific">Aminobacter aminovorans</name>
    <name type="common">Chelatobacter heintzii</name>
    <dbReference type="NCBI Taxonomy" id="83263"/>
    <lineage>
        <taxon>Bacteria</taxon>
        <taxon>Pseudomonadati</taxon>
        <taxon>Pseudomonadota</taxon>
        <taxon>Alphaproteobacteria</taxon>
        <taxon>Hyphomicrobiales</taxon>
        <taxon>Phyllobacteriaceae</taxon>
        <taxon>Aminobacter</taxon>
    </lineage>
</organism>
<keyword evidence="4" id="KW-0175">Coiled coil</keyword>
<dbReference type="PANTHER" id="PTHR43537">
    <property type="entry name" value="TRANSCRIPTIONAL REGULATOR, GNTR FAMILY"/>
    <property type="match status" value="1"/>
</dbReference>
<dbReference type="RefSeq" id="WP_067954987.1">
    <property type="nucleotide sequence ID" value="NZ_BAAAVY010000011.1"/>
</dbReference>
<evidence type="ECO:0000256" key="4">
    <source>
        <dbReference type="SAM" id="Coils"/>
    </source>
</evidence>
<dbReference type="InterPro" id="IPR008920">
    <property type="entry name" value="TF_FadR/GntR_C"/>
</dbReference>
<keyword evidence="3" id="KW-0804">Transcription</keyword>
<evidence type="ECO:0000313" key="6">
    <source>
        <dbReference type="EMBL" id="AMS39255.1"/>
    </source>
</evidence>
<dbReference type="Pfam" id="PF00392">
    <property type="entry name" value="GntR"/>
    <property type="match status" value="1"/>
</dbReference>
<dbReference type="PROSITE" id="PS50949">
    <property type="entry name" value="HTH_GNTR"/>
    <property type="match status" value="1"/>
</dbReference>
<dbReference type="InterPro" id="IPR036390">
    <property type="entry name" value="WH_DNA-bd_sf"/>
</dbReference>
<feature type="domain" description="HTH gntR-type" evidence="5">
    <location>
        <begin position="10"/>
        <end position="77"/>
    </location>
</feature>
<dbReference type="KEGG" id="aak:AA2016_0315"/>
<dbReference type="Gene3D" id="1.10.10.10">
    <property type="entry name" value="Winged helix-like DNA-binding domain superfamily/Winged helix DNA-binding domain"/>
    <property type="match status" value="1"/>
</dbReference>
<evidence type="ECO:0000259" key="5">
    <source>
        <dbReference type="PROSITE" id="PS50949"/>
    </source>
</evidence>
<evidence type="ECO:0000313" key="9">
    <source>
        <dbReference type="Proteomes" id="UP000075755"/>
    </source>
</evidence>
<evidence type="ECO:0000256" key="1">
    <source>
        <dbReference type="ARBA" id="ARBA00023015"/>
    </source>
</evidence>
<reference evidence="7 11" key="3">
    <citation type="submission" date="2020-08" db="EMBL/GenBank/DDBJ databases">
        <title>Genomic Encyclopedia of Type Strains, Phase IV (KMG-IV): sequencing the most valuable type-strain genomes for metagenomic binning, comparative biology and taxonomic classification.</title>
        <authorList>
            <person name="Goeker M."/>
        </authorList>
    </citation>
    <scope>NUCLEOTIDE SEQUENCE [LARGE SCALE GENOMIC DNA]</scope>
    <source>
        <strain evidence="7 11">DSM 10368</strain>
    </source>
</reference>
<dbReference type="CDD" id="cd07377">
    <property type="entry name" value="WHTH_GntR"/>
    <property type="match status" value="1"/>
</dbReference>
<dbReference type="GO" id="GO:0003677">
    <property type="term" value="F:DNA binding"/>
    <property type="evidence" value="ECO:0007669"/>
    <property type="project" value="UniProtKB-KW"/>
</dbReference>
<dbReference type="InterPro" id="IPR000524">
    <property type="entry name" value="Tscrpt_reg_HTH_GntR"/>
</dbReference>
<reference evidence="8 10" key="2">
    <citation type="submission" date="2018-06" db="EMBL/GenBank/DDBJ databases">
        <authorList>
            <consortium name="Pathogen Informatics"/>
            <person name="Doyle S."/>
        </authorList>
    </citation>
    <scope>NUCLEOTIDE SEQUENCE [LARGE SCALE GENOMIC DNA]</scope>
    <source>
        <strain evidence="8 10">NCTC10684</strain>
    </source>
</reference>
<dbReference type="InterPro" id="IPR011711">
    <property type="entry name" value="GntR_C"/>
</dbReference>